<gene>
    <name evidence="2" type="ORF">SAMN02745249_00970</name>
</gene>
<sequence length="86" mass="9901">MDTIDTELLFAFFDKSGFTYTELAKNIGISRNTIHNILFGVTTPSHYVAAHLAEALDLSQEEFVTIFFPNIKRKESHKEIFAQKEY</sequence>
<dbReference type="RefSeq" id="WP_073297162.1">
    <property type="nucleotide sequence ID" value="NZ_FQUF01000012.1"/>
</dbReference>
<keyword evidence="3" id="KW-1185">Reference proteome</keyword>
<dbReference type="AlphaFoldDB" id="A0A1M4VNF6"/>
<dbReference type="EMBL" id="FQUF01000012">
    <property type="protein sequence ID" value="SHE70415.1"/>
    <property type="molecule type" value="Genomic_DNA"/>
</dbReference>
<dbReference type="Pfam" id="PF01381">
    <property type="entry name" value="HTH_3"/>
    <property type="match status" value="1"/>
</dbReference>
<dbReference type="InterPro" id="IPR001387">
    <property type="entry name" value="Cro/C1-type_HTH"/>
</dbReference>
<evidence type="ECO:0000313" key="3">
    <source>
        <dbReference type="Proteomes" id="UP000184128"/>
    </source>
</evidence>
<dbReference type="PROSITE" id="PS50943">
    <property type="entry name" value="HTH_CROC1"/>
    <property type="match status" value="1"/>
</dbReference>
<dbReference type="CDD" id="cd00093">
    <property type="entry name" value="HTH_XRE"/>
    <property type="match status" value="1"/>
</dbReference>
<accession>A0A1M4VNF6</accession>
<feature type="domain" description="HTH cro/C1-type" evidence="1">
    <location>
        <begin position="21"/>
        <end position="63"/>
    </location>
</feature>
<protein>
    <submittedName>
        <fullName evidence="2">Helix-turn-helix</fullName>
    </submittedName>
</protein>
<reference evidence="2 3" key="1">
    <citation type="submission" date="2016-11" db="EMBL/GenBank/DDBJ databases">
        <authorList>
            <person name="Jaros S."/>
            <person name="Januszkiewicz K."/>
            <person name="Wedrychowicz H."/>
        </authorList>
    </citation>
    <scope>NUCLEOTIDE SEQUENCE [LARGE SCALE GENOMIC DNA]</scope>
    <source>
        <strain evidence="2 3">DSM 15692</strain>
    </source>
</reference>
<dbReference type="SUPFAM" id="SSF47413">
    <property type="entry name" value="lambda repressor-like DNA-binding domains"/>
    <property type="match status" value="1"/>
</dbReference>
<organism evidence="2 3">
    <name type="scientific">Atopostipes suicloacalis DSM 15692</name>
    <dbReference type="NCBI Taxonomy" id="1121025"/>
    <lineage>
        <taxon>Bacteria</taxon>
        <taxon>Bacillati</taxon>
        <taxon>Bacillota</taxon>
        <taxon>Bacilli</taxon>
        <taxon>Lactobacillales</taxon>
        <taxon>Carnobacteriaceae</taxon>
        <taxon>Atopostipes</taxon>
    </lineage>
</organism>
<dbReference type="Proteomes" id="UP000184128">
    <property type="component" value="Unassembled WGS sequence"/>
</dbReference>
<evidence type="ECO:0000313" key="2">
    <source>
        <dbReference type="EMBL" id="SHE70415.1"/>
    </source>
</evidence>
<dbReference type="InterPro" id="IPR010982">
    <property type="entry name" value="Lambda_DNA-bd_dom_sf"/>
</dbReference>
<name>A0A1M4VNF6_9LACT</name>
<dbReference type="SMART" id="SM00530">
    <property type="entry name" value="HTH_XRE"/>
    <property type="match status" value="1"/>
</dbReference>
<dbReference type="GO" id="GO:0003677">
    <property type="term" value="F:DNA binding"/>
    <property type="evidence" value="ECO:0007669"/>
    <property type="project" value="InterPro"/>
</dbReference>
<proteinExistence type="predicted"/>
<dbReference type="STRING" id="1121025.SAMN02745249_00970"/>
<evidence type="ECO:0000259" key="1">
    <source>
        <dbReference type="PROSITE" id="PS50943"/>
    </source>
</evidence>
<dbReference type="Gene3D" id="1.10.260.40">
    <property type="entry name" value="lambda repressor-like DNA-binding domains"/>
    <property type="match status" value="1"/>
</dbReference>